<feature type="signal peptide" evidence="14">
    <location>
        <begin position="1"/>
        <end position="26"/>
    </location>
</feature>
<evidence type="ECO:0000313" key="18">
    <source>
        <dbReference type="Proteomes" id="UP000472676"/>
    </source>
</evidence>
<proteinExistence type="inferred from homology"/>
<evidence type="ECO:0000259" key="15">
    <source>
        <dbReference type="Pfam" id="PF00593"/>
    </source>
</evidence>
<dbReference type="GO" id="GO:0006826">
    <property type="term" value="P:iron ion transport"/>
    <property type="evidence" value="ECO:0007669"/>
    <property type="project" value="UniProtKB-KW"/>
</dbReference>
<organism evidence="17 18">
    <name type="scientific">Solimonas terrae</name>
    <dbReference type="NCBI Taxonomy" id="1396819"/>
    <lineage>
        <taxon>Bacteria</taxon>
        <taxon>Pseudomonadati</taxon>
        <taxon>Pseudomonadota</taxon>
        <taxon>Gammaproteobacteria</taxon>
        <taxon>Nevskiales</taxon>
        <taxon>Nevskiaceae</taxon>
        <taxon>Solimonas</taxon>
    </lineage>
</organism>
<dbReference type="GO" id="GO:0009279">
    <property type="term" value="C:cell outer membrane"/>
    <property type="evidence" value="ECO:0007669"/>
    <property type="project" value="UniProtKB-SubCell"/>
</dbReference>
<keyword evidence="17" id="KW-0675">Receptor</keyword>
<dbReference type="InterPro" id="IPR000531">
    <property type="entry name" value="Beta-barrel_TonB"/>
</dbReference>
<gene>
    <name evidence="17" type="ORF">G7Y85_19735</name>
</gene>
<keyword evidence="18" id="KW-1185">Reference proteome</keyword>
<evidence type="ECO:0000256" key="12">
    <source>
        <dbReference type="RuleBase" id="RU003357"/>
    </source>
</evidence>
<comment type="caution">
    <text evidence="17">The sequence shown here is derived from an EMBL/GenBank/DDBJ whole genome shotgun (WGS) entry which is preliminary data.</text>
</comment>
<dbReference type="PANTHER" id="PTHR32552">
    <property type="entry name" value="FERRICHROME IRON RECEPTOR-RELATED"/>
    <property type="match status" value="1"/>
</dbReference>
<comment type="similarity">
    <text evidence="11 12">Belongs to the TonB-dependent receptor family.</text>
</comment>
<keyword evidence="2 11" id="KW-0813">Transport</keyword>
<evidence type="ECO:0000256" key="8">
    <source>
        <dbReference type="ARBA" id="ARBA00023077"/>
    </source>
</evidence>
<keyword evidence="3 11" id="KW-1134">Transmembrane beta strand</keyword>
<dbReference type="InterPro" id="IPR012910">
    <property type="entry name" value="Plug_dom"/>
</dbReference>
<evidence type="ECO:0000256" key="2">
    <source>
        <dbReference type="ARBA" id="ARBA00022448"/>
    </source>
</evidence>
<keyword evidence="10 11" id="KW-0998">Cell outer membrane</keyword>
<evidence type="ECO:0000256" key="13">
    <source>
        <dbReference type="SAM" id="MobiDB-lite"/>
    </source>
</evidence>
<dbReference type="EMBL" id="JAAMOW010000012">
    <property type="protein sequence ID" value="NGY07012.1"/>
    <property type="molecule type" value="Genomic_DNA"/>
</dbReference>
<evidence type="ECO:0000256" key="11">
    <source>
        <dbReference type="PROSITE-ProRule" id="PRU01360"/>
    </source>
</evidence>
<evidence type="ECO:0000313" key="17">
    <source>
        <dbReference type="EMBL" id="NGY07012.1"/>
    </source>
</evidence>
<feature type="domain" description="TonB-dependent receptor-like beta-barrel" evidence="15">
    <location>
        <begin position="361"/>
        <end position="795"/>
    </location>
</feature>
<keyword evidence="5 11" id="KW-0812">Transmembrane</keyword>
<evidence type="ECO:0000256" key="9">
    <source>
        <dbReference type="ARBA" id="ARBA00023136"/>
    </source>
</evidence>
<feature type="chain" id="PRO_5026994726" evidence="14">
    <location>
        <begin position="27"/>
        <end position="833"/>
    </location>
</feature>
<dbReference type="SUPFAM" id="SSF56935">
    <property type="entry name" value="Porins"/>
    <property type="match status" value="1"/>
</dbReference>
<dbReference type="InterPro" id="IPR036942">
    <property type="entry name" value="Beta-barrel_TonB_sf"/>
</dbReference>
<evidence type="ECO:0000256" key="6">
    <source>
        <dbReference type="ARBA" id="ARBA00023004"/>
    </source>
</evidence>
<dbReference type="AlphaFoldDB" id="A0A6M2BWJ7"/>
<dbReference type="Gene3D" id="2.40.170.20">
    <property type="entry name" value="TonB-dependent receptor, beta-barrel domain"/>
    <property type="match status" value="1"/>
</dbReference>
<sequence>MQKAAMKKAIASAFLSIVGVVGVAHAQDDAAAEATTPADSNGADGLNGGASAPVSDPTSGADPKDATSPDAAAGSSQDAQSSADLPTIPVNTTEDKSVPTGDSAVHNRVIEEIVVTAQKREENIQDVPISIQAFSAEALDARGVQDTSQLAQSVPSLQFINAAGFQLIFMRGIGTDNPIPSADRSIATYIDGIYLPVGQSVVQGISTVERVEVLKGPQGTLFGRNATGGAINIITADPGNQFTGEVSSEVGNYNDHQLKANVTIPVADWLSFSLSGSYSKIDSFYTNINYEEQPETNRAARLKVHLQPFDDLSVNLTAFHSDYTGASAEIAENTNPSPLGRLLLISPQPDDYVAESDFKVQGQSNQNFYYGTAAYNTPWFDIKFLGSDIQARTPYTSYDFDGSSRPYVGFDGSHEFTDQKTGELQLVSNADSWLSDKLKWTVGLYYLESKIGLHPAHIHVAPDVINAFTGIDTSGINDLLSALGLENTPFGPEGVNLSFFGTLGTKSYSGYAQATYSFTDWLDLTLGGRDQHEKRYLIESHTDLTNLNNSGSTRLLSFPLDSATASNFSPKAVLGFHPADNSLIYLSYATGFKSGTYNIVNIYRAPNYIVPEKITTYELGTKTDFLGGRLRLNGALFWNDIKNLQTAYISLLAGGTLRFQTAGAARTRGAEFDGTFLPFPHWNPGLALTANGAYVDAKYTDFKHASGYNKEGLFLSGVFDFSGNHMVYAPKLSGSLGVVQTIEVPTGNFEVALDEYYNGGFYADSPNLIHEHAYSVLNARLSYFHLPWDMRATVFGRNVLDRRYHMQRFQNDFGVMNALAPPRTYGLMLDWNF</sequence>
<feature type="domain" description="TonB-dependent receptor plug" evidence="16">
    <location>
        <begin position="124"/>
        <end position="230"/>
    </location>
</feature>
<accession>A0A6M2BWJ7</accession>
<keyword evidence="7" id="KW-0406">Ion transport</keyword>
<dbReference type="RefSeq" id="WP_166261651.1">
    <property type="nucleotide sequence ID" value="NZ_JAAMOW010000012.1"/>
</dbReference>
<dbReference type="InterPro" id="IPR039426">
    <property type="entry name" value="TonB-dep_rcpt-like"/>
</dbReference>
<evidence type="ECO:0000256" key="10">
    <source>
        <dbReference type="ARBA" id="ARBA00023237"/>
    </source>
</evidence>
<name>A0A6M2BWJ7_9GAMM</name>
<keyword evidence="8 12" id="KW-0798">TonB box</keyword>
<evidence type="ECO:0000256" key="3">
    <source>
        <dbReference type="ARBA" id="ARBA00022452"/>
    </source>
</evidence>
<evidence type="ECO:0000256" key="7">
    <source>
        <dbReference type="ARBA" id="ARBA00023065"/>
    </source>
</evidence>
<keyword evidence="6" id="KW-0408">Iron</keyword>
<protein>
    <submittedName>
        <fullName evidence="17">TonB-dependent receptor</fullName>
    </submittedName>
</protein>
<comment type="subcellular location">
    <subcellularLocation>
        <location evidence="1 11">Cell outer membrane</location>
        <topology evidence="1 11">Multi-pass membrane protein</topology>
    </subcellularLocation>
</comment>
<dbReference type="Pfam" id="PF00593">
    <property type="entry name" value="TonB_dep_Rec_b-barrel"/>
    <property type="match status" value="1"/>
</dbReference>
<keyword evidence="9 11" id="KW-0472">Membrane</keyword>
<dbReference type="PANTHER" id="PTHR32552:SF81">
    <property type="entry name" value="TONB-DEPENDENT OUTER MEMBRANE RECEPTOR"/>
    <property type="match status" value="1"/>
</dbReference>
<evidence type="ECO:0000256" key="4">
    <source>
        <dbReference type="ARBA" id="ARBA00022496"/>
    </source>
</evidence>
<reference evidence="17 18" key="1">
    <citation type="journal article" date="2014" name="Int. J. Syst. Evol. Microbiol.">
        <title>Solimonas terrae sp. nov., isolated from soil.</title>
        <authorList>
            <person name="Kim S.J."/>
            <person name="Moon J.Y."/>
            <person name="Weon H.Y."/>
            <person name="Ahn J.H."/>
            <person name="Chen W.M."/>
            <person name="Kwon S.W."/>
        </authorList>
    </citation>
    <scope>NUCLEOTIDE SEQUENCE [LARGE SCALE GENOMIC DNA]</scope>
    <source>
        <strain evidence="17 18">KIS83-12</strain>
    </source>
</reference>
<feature type="region of interest" description="Disordered" evidence="13">
    <location>
        <begin position="32"/>
        <end position="104"/>
    </location>
</feature>
<evidence type="ECO:0000259" key="16">
    <source>
        <dbReference type="Pfam" id="PF07715"/>
    </source>
</evidence>
<feature type="compositionally biased region" description="Low complexity" evidence="13">
    <location>
        <begin position="68"/>
        <end position="84"/>
    </location>
</feature>
<keyword evidence="4" id="KW-0410">Iron transport</keyword>
<dbReference type="Proteomes" id="UP000472676">
    <property type="component" value="Unassembled WGS sequence"/>
</dbReference>
<keyword evidence="14" id="KW-0732">Signal</keyword>
<evidence type="ECO:0000256" key="1">
    <source>
        <dbReference type="ARBA" id="ARBA00004571"/>
    </source>
</evidence>
<dbReference type="Pfam" id="PF07715">
    <property type="entry name" value="Plug"/>
    <property type="match status" value="1"/>
</dbReference>
<evidence type="ECO:0000256" key="5">
    <source>
        <dbReference type="ARBA" id="ARBA00022692"/>
    </source>
</evidence>
<dbReference type="PROSITE" id="PS52016">
    <property type="entry name" value="TONB_DEPENDENT_REC_3"/>
    <property type="match status" value="1"/>
</dbReference>
<dbReference type="CDD" id="cd01347">
    <property type="entry name" value="ligand_gated_channel"/>
    <property type="match status" value="1"/>
</dbReference>
<evidence type="ECO:0000256" key="14">
    <source>
        <dbReference type="SAM" id="SignalP"/>
    </source>
</evidence>